<keyword evidence="8" id="KW-1185">Reference proteome</keyword>
<sequence>MPSSTTSDPSGLPAELDLRSLRRRALQVIAILGGVGLAALLMPGLGELRSKLADAAWGWLALAVVLEALSGMSYVLMFRPVFCRLMSFRSAMEISWSELGMGSLVPASGIGGLALGAWVLTRDGMTPEHVAERSVAFFLLKSSVNFVAVAILGVVMFAGVGPHESVLLTLLPAAMSVLLIAAVLGIPRLGPGAEPGPGAGRVRRGVSRGRAVLIDGVAAAITIARRRDPLLLLGAFGYWAFDNAVLWATLHAFHVSVPLTVVLMGYLIGQLGGLLPIPGGVGGIDGGLIGTLVVYGAPAAGTAAAVLAYRVVLFWLPLLAGAVAFVSLKRAIDHPGRPDLCREATTPRTAAPAAAATSAGSSA</sequence>
<evidence type="ECO:0000313" key="7">
    <source>
        <dbReference type="EMBL" id="UTI64956.1"/>
    </source>
</evidence>
<comment type="subcellular location">
    <subcellularLocation>
        <location evidence="1">Cell membrane</location>
        <topology evidence="1">Multi-pass membrane protein</topology>
    </subcellularLocation>
</comment>
<evidence type="ECO:0000313" key="8">
    <source>
        <dbReference type="Proteomes" id="UP001056035"/>
    </source>
</evidence>
<dbReference type="Proteomes" id="UP001056035">
    <property type="component" value="Chromosome"/>
</dbReference>
<accession>A0ABY5DSF3</accession>
<name>A0ABY5DSF3_9ACTN</name>
<feature type="transmembrane region" description="Helical" evidence="6">
    <location>
        <begin position="307"/>
        <end position="328"/>
    </location>
</feature>
<evidence type="ECO:0000256" key="4">
    <source>
        <dbReference type="ARBA" id="ARBA00022989"/>
    </source>
</evidence>
<keyword evidence="4 6" id="KW-1133">Transmembrane helix</keyword>
<organism evidence="7 8">
    <name type="scientific">Paraconexibacter antarcticus</name>
    <dbReference type="NCBI Taxonomy" id="2949664"/>
    <lineage>
        <taxon>Bacteria</taxon>
        <taxon>Bacillati</taxon>
        <taxon>Actinomycetota</taxon>
        <taxon>Thermoleophilia</taxon>
        <taxon>Solirubrobacterales</taxon>
        <taxon>Paraconexibacteraceae</taxon>
        <taxon>Paraconexibacter</taxon>
    </lineage>
</organism>
<dbReference type="RefSeq" id="WP_254571648.1">
    <property type="nucleotide sequence ID" value="NZ_CP098502.1"/>
</dbReference>
<feature type="transmembrane region" description="Helical" evidence="6">
    <location>
        <begin position="244"/>
        <end position="267"/>
    </location>
</feature>
<feature type="transmembrane region" description="Helical" evidence="6">
    <location>
        <begin position="274"/>
        <end position="295"/>
    </location>
</feature>
<evidence type="ECO:0000256" key="3">
    <source>
        <dbReference type="ARBA" id="ARBA00022692"/>
    </source>
</evidence>
<dbReference type="InterPro" id="IPR022791">
    <property type="entry name" value="L-PG_synthase/AglD"/>
</dbReference>
<feature type="transmembrane region" description="Helical" evidence="6">
    <location>
        <begin position="57"/>
        <end position="78"/>
    </location>
</feature>
<feature type="transmembrane region" description="Helical" evidence="6">
    <location>
        <begin position="25"/>
        <end position="45"/>
    </location>
</feature>
<evidence type="ECO:0000256" key="6">
    <source>
        <dbReference type="SAM" id="Phobius"/>
    </source>
</evidence>
<dbReference type="Pfam" id="PF03706">
    <property type="entry name" value="LPG_synthase_TM"/>
    <property type="match status" value="1"/>
</dbReference>
<dbReference type="PANTHER" id="PTHR39087">
    <property type="entry name" value="UPF0104 MEMBRANE PROTEIN MJ1595"/>
    <property type="match status" value="1"/>
</dbReference>
<dbReference type="NCBIfam" id="TIGR00374">
    <property type="entry name" value="flippase-like domain"/>
    <property type="match status" value="1"/>
</dbReference>
<keyword evidence="3 6" id="KW-0812">Transmembrane</keyword>
<dbReference type="PANTHER" id="PTHR39087:SF2">
    <property type="entry name" value="UPF0104 MEMBRANE PROTEIN MJ1595"/>
    <property type="match status" value="1"/>
</dbReference>
<dbReference type="EMBL" id="CP098502">
    <property type="protein sequence ID" value="UTI64956.1"/>
    <property type="molecule type" value="Genomic_DNA"/>
</dbReference>
<evidence type="ECO:0000256" key="1">
    <source>
        <dbReference type="ARBA" id="ARBA00004651"/>
    </source>
</evidence>
<gene>
    <name evidence="7" type="ORF">NBH00_01820</name>
</gene>
<keyword evidence="5 6" id="KW-0472">Membrane</keyword>
<proteinExistence type="predicted"/>
<protein>
    <submittedName>
        <fullName evidence="7">Flippase-like domain-containing protein</fullName>
    </submittedName>
</protein>
<evidence type="ECO:0000256" key="2">
    <source>
        <dbReference type="ARBA" id="ARBA00022475"/>
    </source>
</evidence>
<feature type="transmembrane region" description="Helical" evidence="6">
    <location>
        <begin position="135"/>
        <end position="159"/>
    </location>
</feature>
<keyword evidence="2" id="KW-1003">Cell membrane</keyword>
<reference evidence="7 8" key="1">
    <citation type="submission" date="2022-06" db="EMBL/GenBank/DDBJ databases">
        <title>Paraconexibacter antarcticus.</title>
        <authorList>
            <person name="Kim C.S."/>
        </authorList>
    </citation>
    <scope>NUCLEOTIDE SEQUENCE [LARGE SCALE GENOMIC DNA]</scope>
    <source>
        <strain evidence="7 8">02-257</strain>
    </source>
</reference>
<feature type="transmembrane region" description="Helical" evidence="6">
    <location>
        <begin position="166"/>
        <end position="186"/>
    </location>
</feature>
<evidence type="ECO:0000256" key="5">
    <source>
        <dbReference type="ARBA" id="ARBA00023136"/>
    </source>
</evidence>
<feature type="transmembrane region" description="Helical" evidence="6">
    <location>
        <begin position="99"/>
        <end position="120"/>
    </location>
</feature>